<dbReference type="SUPFAM" id="SSF54862">
    <property type="entry name" value="4Fe-4S ferredoxins"/>
    <property type="match status" value="1"/>
</dbReference>
<dbReference type="PRINTS" id="PR01868">
    <property type="entry name" value="ABCEFAMILY"/>
</dbReference>
<gene>
    <name evidence="2" type="ORF">S12H4_11823</name>
</gene>
<dbReference type="PROSITE" id="PS51379">
    <property type="entry name" value="4FE4S_FER_2"/>
    <property type="match status" value="1"/>
</dbReference>
<dbReference type="EMBL" id="BARW01005418">
    <property type="protein sequence ID" value="GAI79104.1"/>
    <property type="molecule type" value="Genomic_DNA"/>
</dbReference>
<comment type="caution">
    <text evidence="2">The sequence shown here is derived from an EMBL/GenBank/DDBJ whole genome shotgun (WGS) entry which is preliminary data.</text>
</comment>
<dbReference type="InterPro" id="IPR027417">
    <property type="entry name" value="P-loop_NTPase"/>
</dbReference>
<proteinExistence type="predicted"/>
<protein>
    <recommendedName>
        <fullName evidence="1">4Fe-4S ferredoxin-type domain-containing protein</fullName>
    </recommendedName>
</protein>
<dbReference type="Gene3D" id="3.40.50.300">
    <property type="entry name" value="P-loop containing nucleotide triphosphate hydrolases"/>
    <property type="match status" value="1"/>
</dbReference>
<dbReference type="InterPro" id="IPR013283">
    <property type="entry name" value="RLI1"/>
</dbReference>
<dbReference type="PROSITE" id="PS00198">
    <property type="entry name" value="4FE4S_FER_1"/>
    <property type="match status" value="1"/>
</dbReference>
<dbReference type="Pfam" id="PF04068">
    <property type="entry name" value="Fer4_RLI"/>
    <property type="match status" value="1"/>
</dbReference>
<dbReference type="InterPro" id="IPR017896">
    <property type="entry name" value="4Fe4S_Fe-S-bd"/>
</dbReference>
<name>X1TGF8_9ZZZZ</name>
<dbReference type="AlphaFoldDB" id="X1TGF8"/>
<reference evidence="2" key="1">
    <citation type="journal article" date="2014" name="Front. Microbiol.">
        <title>High frequency of phylogenetically diverse reductive dehalogenase-homologous genes in deep subseafloor sedimentary metagenomes.</title>
        <authorList>
            <person name="Kawai M."/>
            <person name="Futagami T."/>
            <person name="Toyoda A."/>
            <person name="Takaki Y."/>
            <person name="Nishi S."/>
            <person name="Hori S."/>
            <person name="Arai W."/>
            <person name="Tsubouchi T."/>
            <person name="Morono Y."/>
            <person name="Uchiyama I."/>
            <person name="Ito T."/>
            <person name="Fujiyama A."/>
            <person name="Inagaki F."/>
            <person name="Takami H."/>
        </authorList>
    </citation>
    <scope>NUCLEOTIDE SEQUENCE</scope>
    <source>
        <strain evidence="2">Expedition CK06-06</strain>
    </source>
</reference>
<evidence type="ECO:0000313" key="2">
    <source>
        <dbReference type="EMBL" id="GAI79104.1"/>
    </source>
</evidence>
<dbReference type="Pfam" id="PF00037">
    <property type="entry name" value="Fer4"/>
    <property type="match status" value="1"/>
</dbReference>
<organism evidence="2">
    <name type="scientific">marine sediment metagenome</name>
    <dbReference type="NCBI Taxonomy" id="412755"/>
    <lineage>
        <taxon>unclassified sequences</taxon>
        <taxon>metagenomes</taxon>
        <taxon>ecological metagenomes</taxon>
    </lineage>
</organism>
<dbReference type="PANTHER" id="PTHR19248">
    <property type="entry name" value="ATP-BINDING TRANSPORT PROTEIN-RELATED"/>
    <property type="match status" value="1"/>
</dbReference>
<feature type="domain" description="4Fe-4S ferredoxin-type" evidence="1">
    <location>
        <begin position="40"/>
        <end position="69"/>
    </location>
</feature>
<accession>X1TGF8</accession>
<dbReference type="InterPro" id="IPR017900">
    <property type="entry name" value="4Fe4S_Fe_S_CS"/>
</dbReference>
<dbReference type="InterPro" id="IPR007209">
    <property type="entry name" value="RNaseL-inhib-like_metal-bd_dom"/>
</dbReference>
<evidence type="ECO:0000259" key="1">
    <source>
        <dbReference type="PROSITE" id="PS51379"/>
    </source>
</evidence>
<sequence length="87" mass="10000">MRIAVVDKDRCRPEKCDLVCIKFCPMVRTRREAIRLGKDGKAYISELLCSGCGICVRKCPYDALRIVNLPDELESDHIHRYGPNQFT</sequence>
<feature type="non-terminal residue" evidence="2">
    <location>
        <position position="87"/>
    </location>
</feature>